<accession>A0A0A1FHE4</accession>
<dbReference type="InterPro" id="IPR036291">
    <property type="entry name" value="NAD(P)-bd_dom_sf"/>
</dbReference>
<keyword evidence="5" id="KW-1185">Reference proteome</keyword>
<dbReference type="GO" id="GO:0051287">
    <property type="term" value="F:NAD binding"/>
    <property type="evidence" value="ECO:0007669"/>
    <property type="project" value="InterPro"/>
</dbReference>
<evidence type="ECO:0000313" key="5">
    <source>
        <dbReference type="Proteomes" id="UP000030302"/>
    </source>
</evidence>
<dbReference type="STRING" id="279058.LT85_4848"/>
<dbReference type="EC" id="1.1.1.95" evidence="4"/>
<dbReference type="PANTHER" id="PTHR43333:SF1">
    <property type="entry name" value="D-ISOMER SPECIFIC 2-HYDROXYACID DEHYDROGENASE NAD-BINDING DOMAIN-CONTAINING PROTEIN"/>
    <property type="match status" value="1"/>
</dbReference>
<dbReference type="SUPFAM" id="SSF51735">
    <property type="entry name" value="NAD(P)-binding Rossmann-fold domains"/>
    <property type="match status" value="1"/>
</dbReference>
<organism evidence="4 5">
    <name type="scientific">Collimonas arenae</name>
    <dbReference type="NCBI Taxonomy" id="279058"/>
    <lineage>
        <taxon>Bacteria</taxon>
        <taxon>Pseudomonadati</taxon>
        <taxon>Pseudomonadota</taxon>
        <taxon>Betaproteobacteria</taxon>
        <taxon>Burkholderiales</taxon>
        <taxon>Oxalobacteraceae</taxon>
        <taxon>Collimonas</taxon>
    </lineage>
</organism>
<dbReference type="CDD" id="cd12164">
    <property type="entry name" value="GDH_like_2"/>
    <property type="match status" value="1"/>
</dbReference>
<dbReference type="OrthoDB" id="9787219at2"/>
<dbReference type="Gene3D" id="3.40.50.720">
    <property type="entry name" value="NAD(P)-binding Rossmann-like Domain"/>
    <property type="match status" value="2"/>
</dbReference>
<dbReference type="RefSeq" id="WP_038494103.1">
    <property type="nucleotide sequence ID" value="NZ_CP009962.1"/>
</dbReference>
<dbReference type="PANTHER" id="PTHR43333">
    <property type="entry name" value="2-HACID_DH_C DOMAIN-CONTAINING PROTEIN"/>
    <property type="match status" value="1"/>
</dbReference>
<evidence type="ECO:0000259" key="3">
    <source>
        <dbReference type="Pfam" id="PF02826"/>
    </source>
</evidence>
<feature type="domain" description="D-isomer specific 2-hydroxyacid dehydrogenase NAD-binding" evidence="3">
    <location>
        <begin position="110"/>
        <end position="278"/>
    </location>
</feature>
<reference evidence="5" key="1">
    <citation type="journal article" date="2014" name="Soil Biol. Biochem.">
        <title>Structure and function of bacterial communities in ageing soils: Insights from the Mendocino ecological staircase.</title>
        <authorList>
            <person name="Uroz S."/>
            <person name="Tech J.J."/>
            <person name="Sawaya N.A."/>
            <person name="Frey-Klett P."/>
            <person name="Leveau J.H.J."/>
        </authorList>
    </citation>
    <scope>NUCLEOTIDE SEQUENCE [LARGE SCALE GENOMIC DNA]</scope>
    <source>
        <strain evidence="5">Cal35</strain>
    </source>
</reference>
<protein>
    <submittedName>
        <fullName evidence="4">D-3-phosphoglycerate dehydrogenase</fullName>
        <ecNumber evidence="4">1.1.1.95</ecNumber>
    </submittedName>
</protein>
<name>A0A0A1FHE4_9BURK</name>
<keyword evidence="1 4" id="KW-0560">Oxidoreductase</keyword>
<dbReference type="KEGG" id="care:LT85_4848"/>
<evidence type="ECO:0000256" key="2">
    <source>
        <dbReference type="ARBA" id="ARBA00023027"/>
    </source>
</evidence>
<evidence type="ECO:0000256" key="1">
    <source>
        <dbReference type="ARBA" id="ARBA00023002"/>
    </source>
</evidence>
<dbReference type="InterPro" id="IPR006140">
    <property type="entry name" value="D-isomer_DH_NAD-bd"/>
</dbReference>
<proteinExistence type="predicted"/>
<dbReference type="GO" id="GO:0004617">
    <property type="term" value="F:phosphoglycerate dehydrogenase activity"/>
    <property type="evidence" value="ECO:0007669"/>
    <property type="project" value="UniProtKB-EC"/>
</dbReference>
<sequence>MKLLCYVPPGSDFENWIADFSKALPEAEVRFWQEGDNAPADYALVWRPPAAMLQGRRDLKAIFNLGAGVDAILKLGDALPAGVPLIRIEDGGMAIQMASYVTHAVLGYFGRYDIYRQQAARREWRPLPEPDKRAFSVGILGLGVLGSRIAAALAHFDFPVNGWSRTPKDFPGVRNFVGDDALDGFLRASRVLVCILPLTDATRGIVNRENLLKLQKGAEGAYLINVARGGHVVEADLLALIKEGQIAAATLDVFEQEPLPPNHPFWQEPRISITPHISAITVDEDSVQQISAKIQLLEQGKAVSGTIDRSNGY</sequence>
<keyword evidence="2" id="KW-0520">NAD</keyword>
<dbReference type="AlphaFoldDB" id="A0A0A1FHE4"/>
<dbReference type="HOGENOM" id="CLU_019796_1_0_4"/>
<dbReference type="Pfam" id="PF02826">
    <property type="entry name" value="2-Hacid_dh_C"/>
    <property type="match status" value="1"/>
</dbReference>
<dbReference type="Proteomes" id="UP000030302">
    <property type="component" value="Chromosome"/>
</dbReference>
<dbReference type="EMBL" id="CP009962">
    <property type="protein sequence ID" value="AIY44006.1"/>
    <property type="molecule type" value="Genomic_DNA"/>
</dbReference>
<evidence type="ECO:0000313" key="4">
    <source>
        <dbReference type="EMBL" id="AIY44006.1"/>
    </source>
</evidence>
<gene>
    <name evidence="4" type="ORF">LT85_4848</name>
</gene>